<evidence type="ECO:0000313" key="2">
    <source>
        <dbReference type="Proteomes" id="UP000276215"/>
    </source>
</evidence>
<dbReference type="Gene3D" id="3.30.420.10">
    <property type="entry name" value="Ribonuclease H-like superfamily/Ribonuclease H"/>
    <property type="match status" value="1"/>
</dbReference>
<reference evidence="1 2" key="1">
    <citation type="journal article" date="2018" name="Nat. Ecol. Evol.">
        <title>Pezizomycetes genomes reveal the molecular basis of ectomycorrhizal truffle lifestyle.</title>
        <authorList>
            <person name="Murat C."/>
            <person name="Payen T."/>
            <person name="Noel B."/>
            <person name="Kuo A."/>
            <person name="Morin E."/>
            <person name="Chen J."/>
            <person name="Kohler A."/>
            <person name="Krizsan K."/>
            <person name="Balestrini R."/>
            <person name="Da Silva C."/>
            <person name="Montanini B."/>
            <person name="Hainaut M."/>
            <person name="Levati E."/>
            <person name="Barry K.W."/>
            <person name="Belfiori B."/>
            <person name="Cichocki N."/>
            <person name="Clum A."/>
            <person name="Dockter R.B."/>
            <person name="Fauchery L."/>
            <person name="Guy J."/>
            <person name="Iotti M."/>
            <person name="Le Tacon F."/>
            <person name="Lindquist E.A."/>
            <person name="Lipzen A."/>
            <person name="Malagnac F."/>
            <person name="Mello A."/>
            <person name="Molinier V."/>
            <person name="Miyauchi S."/>
            <person name="Poulain J."/>
            <person name="Riccioni C."/>
            <person name="Rubini A."/>
            <person name="Sitrit Y."/>
            <person name="Splivallo R."/>
            <person name="Traeger S."/>
            <person name="Wang M."/>
            <person name="Zifcakova L."/>
            <person name="Wipf D."/>
            <person name="Zambonelli A."/>
            <person name="Paolocci F."/>
            <person name="Nowrousian M."/>
            <person name="Ottonello S."/>
            <person name="Baldrian P."/>
            <person name="Spatafora J.W."/>
            <person name="Henrissat B."/>
            <person name="Nagy L.G."/>
            <person name="Aury J.M."/>
            <person name="Wincker P."/>
            <person name="Grigoriev I.V."/>
            <person name="Bonfante P."/>
            <person name="Martin F.M."/>
        </authorList>
    </citation>
    <scope>NUCLEOTIDE SEQUENCE [LARGE SCALE GENOMIC DNA]</scope>
    <source>
        <strain evidence="1 2">120613-1</strain>
    </source>
</reference>
<evidence type="ECO:0000313" key="1">
    <source>
        <dbReference type="EMBL" id="RPA89258.1"/>
    </source>
</evidence>
<proteinExistence type="predicted"/>
<accession>A0A3N4IWR3</accession>
<dbReference type="EMBL" id="ML120597">
    <property type="protein sequence ID" value="RPA89258.1"/>
    <property type="molecule type" value="Genomic_DNA"/>
</dbReference>
<name>A0A3N4IWR3_9PEZI</name>
<dbReference type="OrthoDB" id="3519926at2759"/>
<sequence length="52" mass="6014">MTKPILSPAQQATQLAFCHAHYEYDWESVIFTDESYFETGNLHHHQACSILC</sequence>
<dbReference type="Proteomes" id="UP000276215">
    <property type="component" value="Unassembled WGS sequence"/>
</dbReference>
<dbReference type="InterPro" id="IPR036397">
    <property type="entry name" value="RNaseH_sf"/>
</dbReference>
<keyword evidence="2" id="KW-1185">Reference proteome</keyword>
<organism evidence="1 2">
    <name type="scientific">Choiromyces venosus 120613-1</name>
    <dbReference type="NCBI Taxonomy" id="1336337"/>
    <lineage>
        <taxon>Eukaryota</taxon>
        <taxon>Fungi</taxon>
        <taxon>Dikarya</taxon>
        <taxon>Ascomycota</taxon>
        <taxon>Pezizomycotina</taxon>
        <taxon>Pezizomycetes</taxon>
        <taxon>Pezizales</taxon>
        <taxon>Tuberaceae</taxon>
        <taxon>Choiromyces</taxon>
    </lineage>
</organism>
<dbReference type="GO" id="GO:0003676">
    <property type="term" value="F:nucleic acid binding"/>
    <property type="evidence" value="ECO:0007669"/>
    <property type="project" value="InterPro"/>
</dbReference>
<protein>
    <submittedName>
        <fullName evidence="1">Uncharacterized protein</fullName>
    </submittedName>
</protein>
<gene>
    <name evidence="1" type="ORF">L873DRAFT_682680</name>
</gene>
<dbReference type="AlphaFoldDB" id="A0A3N4IWR3"/>